<evidence type="ECO:0000313" key="3">
    <source>
        <dbReference type="EMBL" id="MXP77263.1"/>
    </source>
</evidence>
<sequence>MATGYTVLNALNRQTKAGIDETEPRARFRTRDLSIFKIYANEDNFYPQEDIEQKAGEILAIGLLEGLVVKYEPLEAVGEYKLISGERRWRALRLLVERGYKEFEFVTCNVVAPATSHEEKVAMIIANSHRNKDVATLLREENELKETLEEMKANGIELKGYNLQSGRIREVIAELLNISNTKAAQIEAVNNNLIPDFKKELDKNRLTFSAVYELSGMTEDDQKKALEILENTGELTYRTIKGLKEKPVSDSDTEEEAQNSEKSDEFETDKAEDPIQSAAGSHHEENAGNEARMAAGSEYQAPHPESMTSICYSCKNYSTCNVRTGTCRKCDQYINKAETEKTEEQRYSEEQDRIDRETARKLRQQADEERMEKLPSESPNGGHQVHKIKIGRTFFEEVSSGRKTFELQKNDRNYREGDVLELMEYAEGLFTGQMLKVLVTYILEDYTGIVDGYCIMAIERV</sequence>
<dbReference type="Gene3D" id="2.30.130.30">
    <property type="entry name" value="Hypothetical protein"/>
    <property type="match status" value="1"/>
</dbReference>
<dbReference type="Gene3D" id="1.10.10.2830">
    <property type="match status" value="1"/>
</dbReference>
<protein>
    <submittedName>
        <fullName evidence="3">DUF3850 domain-containing protein</fullName>
    </submittedName>
</protein>
<dbReference type="SUPFAM" id="SSF88697">
    <property type="entry name" value="PUA domain-like"/>
    <property type="match status" value="1"/>
</dbReference>
<dbReference type="InterPro" id="IPR003115">
    <property type="entry name" value="ParB_N"/>
</dbReference>
<feature type="region of interest" description="Disordered" evidence="1">
    <location>
        <begin position="243"/>
        <end position="287"/>
    </location>
</feature>
<dbReference type="InterPro" id="IPR039440">
    <property type="entry name" value="DUF3850"/>
</dbReference>
<proteinExistence type="predicted"/>
<comment type="caution">
    <text evidence="3">The sequence shown here is derived from an EMBL/GenBank/DDBJ whole genome shotgun (WGS) entry which is preliminary data.</text>
</comment>
<feature type="compositionally biased region" description="Basic and acidic residues" evidence="1">
    <location>
        <begin position="362"/>
        <end position="375"/>
    </location>
</feature>
<name>A0A7X3SK65_9FIRM</name>
<evidence type="ECO:0000256" key="1">
    <source>
        <dbReference type="SAM" id="MobiDB-lite"/>
    </source>
</evidence>
<keyword evidence="4" id="KW-1185">Reference proteome</keyword>
<dbReference type="RefSeq" id="WP_159752447.1">
    <property type="nucleotide sequence ID" value="NZ_WUQX01000001.1"/>
</dbReference>
<evidence type="ECO:0000313" key="4">
    <source>
        <dbReference type="Proteomes" id="UP000460412"/>
    </source>
</evidence>
<evidence type="ECO:0000259" key="2">
    <source>
        <dbReference type="SMART" id="SM00470"/>
    </source>
</evidence>
<feature type="compositionally biased region" description="Basic and acidic residues" evidence="1">
    <location>
        <begin position="259"/>
        <end position="273"/>
    </location>
</feature>
<dbReference type="InterPro" id="IPR036086">
    <property type="entry name" value="ParB/Sulfiredoxin_sf"/>
</dbReference>
<dbReference type="Proteomes" id="UP000460412">
    <property type="component" value="Unassembled WGS sequence"/>
</dbReference>
<dbReference type="EMBL" id="WUQX01000001">
    <property type="protein sequence ID" value="MXP77263.1"/>
    <property type="molecule type" value="Genomic_DNA"/>
</dbReference>
<dbReference type="InterPro" id="IPR015947">
    <property type="entry name" value="PUA-like_sf"/>
</dbReference>
<feature type="region of interest" description="Disordered" evidence="1">
    <location>
        <begin position="362"/>
        <end position="384"/>
    </location>
</feature>
<reference evidence="3 4" key="1">
    <citation type="submission" date="2019-12" db="EMBL/GenBank/DDBJ databases">
        <title>Sporaefaciens musculi gen. nov., sp. nov., a novel bacterium isolated from the caecum of an obese mouse.</title>
        <authorList>
            <person name="Rasmussen T.S."/>
            <person name="Streidl T."/>
            <person name="Hitch T.C.A."/>
            <person name="Wortmann E."/>
            <person name="Deptula P."/>
            <person name="Hansen M."/>
            <person name="Nielsen D.S."/>
            <person name="Clavel T."/>
            <person name="Vogensen F.K."/>
        </authorList>
    </citation>
    <scope>NUCLEOTIDE SEQUENCE [LARGE SCALE GENOMIC DNA]</scope>
    <source>
        <strain evidence="3 4">WCA-9-b2</strain>
    </source>
</reference>
<accession>A0A7X3SK65</accession>
<dbReference type="Gene3D" id="3.90.1530.30">
    <property type="match status" value="1"/>
</dbReference>
<dbReference type="SUPFAM" id="SSF110849">
    <property type="entry name" value="ParB/Sulfiredoxin"/>
    <property type="match status" value="1"/>
</dbReference>
<dbReference type="Pfam" id="PF12961">
    <property type="entry name" value="DUF3850"/>
    <property type="match status" value="1"/>
</dbReference>
<feature type="domain" description="ParB-like N-terminal" evidence="2">
    <location>
        <begin position="31"/>
        <end position="128"/>
    </location>
</feature>
<gene>
    <name evidence="3" type="ORF">GN277_18335</name>
</gene>
<organism evidence="3 4">
    <name type="scientific">Sporofaciens musculi</name>
    <dbReference type="NCBI Taxonomy" id="2681861"/>
    <lineage>
        <taxon>Bacteria</taxon>
        <taxon>Bacillati</taxon>
        <taxon>Bacillota</taxon>
        <taxon>Clostridia</taxon>
        <taxon>Lachnospirales</taxon>
        <taxon>Lachnospiraceae</taxon>
        <taxon>Sporofaciens</taxon>
    </lineage>
</organism>
<dbReference type="SMART" id="SM00470">
    <property type="entry name" value="ParB"/>
    <property type="match status" value="1"/>
</dbReference>
<dbReference type="AlphaFoldDB" id="A0A7X3SK65"/>